<dbReference type="Proteomes" id="UP000054538">
    <property type="component" value="Unassembled WGS sequence"/>
</dbReference>
<name>A0A0D0D8I6_9AGAM</name>
<dbReference type="HOGENOM" id="CLU_161753_2_0_1"/>
<dbReference type="InParanoid" id="A0A0D0D8I6"/>
<dbReference type="OrthoDB" id="3261594at2759"/>
<organism evidence="1 2">
    <name type="scientific">Paxillus rubicundulus Ve08.2h10</name>
    <dbReference type="NCBI Taxonomy" id="930991"/>
    <lineage>
        <taxon>Eukaryota</taxon>
        <taxon>Fungi</taxon>
        <taxon>Dikarya</taxon>
        <taxon>Basidiomycota</taxon>
        <taxon>Agaricomycotina</taxon>
        <taxon>Agaricomycetes</taxon>
        <taxon>Agaricomycetidae</taxon>
        <taxon>Boletales</taxon>
        <taxon>Paxilineae</taxon>
        <taxon>Paxillaceae</taxon>
        <taxon>Paxillus</taxon>
    </lineage>
</organism>
<dbReference type="AlphaFoldDB" id="A0A0D0D8I6"/>
<dbReference type="EMBL" id="KN826122">
    <property type="protein sequence ID" value="KIK80021.1"/>
    <property type="molecule type" value="Genomic_DNA"/>
</dbReference>
<evidence type="ECO:0000313" key="2">
    <source>
        <dbReference type="Proteomes" id="UP000054538"/>
    </source>
</evidence>
<accession>A0A0D0D8I6</accession>
<proteinExistence type="predicted"/>
<reference evidence="1 2" key="1">
    <citation type="submission" date="2014-04" db="EMBL/GenBank/DDBJ databases">
        <authorList>
            <consortium name="DOE Joint Genome Institute"/>
            <person name="Kuo A."/>
            <person name="Kohler A."/>
            <person name="Jargeat P."/>
            <person name="Nagy L.G."/>
            <person name="Floudas D."/>
            <person name="Copeland A."/>
            <person name="Barry K.W."/>
            <person name="Cichocki N."/>
            <person name="Veneault-Fourrey C."/>
            <person name="LaButti K."/>
            <person name="Lindquist E.A."/>
            <person name="Lipzen A."/>
            <person name="Lundell T."/>
            <person name="Morin E."/>
            <person name="Murat C."/>
            <person name="Sun H."/>
            <person name="Tunlid A."/>
            <person name="Henrissat B."/>
            <person name="Grigoriev I.V."/>
            <person name="Hibbett D.S."/>
            <person name="Martin F."/>
            <person name="Nordberg H.P."/>
            <person name="Cantor M.N."/>
            <person name="Hua S.X."/>
        </authorList>
    </citation>
    <scope>NUCLEOTIDE SEQUENCE [LARGE SCALE GENOMIC DNA]</scope>
    <source>
        <strain evidence="1 2">Ve08.2h10</strain>
    </source>
</reference>
<sequence>MSKNSSELTGVELILHDMCPKTCHAFTGPYSTLDKCHISQTSQWNEEKLQGPNGCVKVPTQQFTTISVSPQFQACSCSPESAHEKCYL</sequence>
<keyword evidence="2" id="KW-1185">Reference proteome</keyword>
<gene>
    <name evidence="1" type="ORF">PAXRUDRAFT_159790</name>
</gene>
<dbReference type="STRING" id="930991.A0A0D0D8I6"/>
<evidence type="ECO:0000313" key="1">
    <source>
        <dbReference type="EMBL" id="KIK80021.1"/>
    </source>
</evidence>
<reference evidence="2" key="2">
    <citation type="submission" date="2015-01" db="EMBL/GenBank/DDBJ databases">
        <title>Evolutionary Origins and Diversification of the Mycorrhizal Mutualists.</title>
        <authorList>
            <consortium name="DOE Joint Genome Institute"/>
            <consortium name="Mycorrhizal Genomics Consortium"/>
            <person name="Kohler A."/>
            <person name="Kuo A."/>
            <person name="Nagy L.G."/>
            <person name="Floudas D."/>
            <person name="Copeland A."/>
            <person name="Barry K.W."/>
            <person name="Cichocki N."/>
            <person name="Veneault-Fourrey C."/>
            <person name="LaButti K."/>
            <person name="Lindquist E.A."/>
            <person name="Lipzen A."/>
            <person name="Lundell T."/>
            <person name="Morin E."/>
            <person name="Murat C."/>
            <person name="Riley R."/>
            <person name="Ohm R."/>
            <person name="Sun H."/>
            <person name="Tunlid A."/>
            <person name="Henrissat B."/>
            <person name="Grigoriev I.V."/>
            <person name="Hibbett D.S."/>
            <person name="Martin F."/>
        </authorList>
    </citation>
    <scope>NUCLEOTIDE SEQUENCE [LARGE SCALE GENOMIC DNA]</scope>
    <source>
        <strain evidence="2">Ve08.2h10</strain>
    </source>
</reference>
<protein>
    <submittedName>
        <fullName evidence="1">Unplaced genomic scaffold scaffold_1300, whole genome shotgun sequence</fullName>
    </submittedName>
</protein>